<evidence type="ECO:0000256" key="2">
    <source>
        <dbReference type="ARBA" id="ARBA00022741"/>
    </source>
</evidence>
<evidence type="ECO:0000256" key="7">
    <source>
        <dbReference type="SAM" id="MobiDB-lite"/>
    </source>
</evidence>
<keyword evidence="2 6" id="KW-0547">Nucleotide-binding</keyword>
<keyword evidence="10" id="KW-0808">Transferase</keyword>
<evidence type="ECO:0000256" key="6">
    <source>
        <dbReference type="PROSITE-ProRule" id="PRU10141"/>
    </source>
</evidence>
<evidence type="ECO:0000259" key="9">
    <source>
        <dbReference type="PROSITE" id="PS50011"/>
    </source>
</evidence>
<dbReference type="GO" id="GO:0005634">
    <property type="term" value="C:nucleus"/>
    <property type="evidence" value="ECO:0007669"/>
    <property type="project" value="TreeGrafter"/>
</dbReference>
<proteinExistence type="inferred from homology"/>
<sequence length="685" mass="77213">MFQSPLGHLSEDYDEQQHIGALRWEDEEGETIDTLIAHGDELIIGRDPFVMPWPRSGTCKTIPIPIAVDANCPFVSKLHFRIYSVIFDKTDPSVQPLIYCEDLESRNGTYVNGLCIGMIGRERLAYLLSHGDVIEVRPNWRFKFHQPSLSSPGNCRGNPDDIECFQDLYTIKKDRVLGTGQYGTVYLATDVATSKQIACKIVDFSKVADHPYDTSIVASAKERVKLQREILILSRLNHPHIINMRRAFFSETSMYTFTDLAPGGDLYSYIDRNDGPLSDCHARIVARQLLEALKYLHSQGIVHRDIKPENILIMHTNLGGRVVLADFGFAIDARPKGGRMLSRLGTSGYIAPEVDLVETSNVGYTSAADMFSLGASIALLLTNHSIAPRSQGTQVSQIQLEELFRDLEKDAAWQDLTSRALRFLRRLIAADPELRMTAEEALEHSWMTKPPTEAAAIEQCCRKMVQYWKRRDTDEVVIELPQRQAKELQEKSRRSKSKIPDASSSPYFSLERHLHRRKASQRRTVLEGLSKTNSQFVTTNDVSKPTRLRIVSTHGSDIFGKSPERPVKGQLSGDEEGLLISNTQYITSSAAEENSRERAADSQIEADRQSMSSCNTQNTSQKRTRTVSEDPEEKNLRDEVAKNGPKWQSAKELKIAIMRRRVEVQRRDQAREPGPPSTLTIRSAG</sequence>
<dbReference type="Proteomes" id="UP000177625">
    <property type="component" value="Unassembled WGS sequence"/>
</dbReference>
<keyword evidence="10" id="KW-0418">Kinase</keyword>
<feature type="domain" description="FHA" evidence="8">
    <location>
        <begin position="42"/>
        <end position="116"/>
    </location>
</feature>
<dbReference type="InterPro" id="IPR000719">
    <property type="entry name" value="Prot_kinase_dom"/>
</dbReference>
<dbReference type="GO" id="GO:0005737">
    <property type="term" value="C:cytoplasm"/>
    <property type="evidence" value="ECO:0007669"/>
    <property type="project" value="TreeGrafter"/>
</dbReference>
<feature type="compositionally biased region" description="Basic and acidic residues" evidence="7">
    <location>
        <begin position="649"/>
        <end position="671"/>
    </location>
</feature>
<comment type="catalytic activity">
    <reaction evidence="5">
        <text>L-seryl-[protein] + ATP = O-phospho-L-seryl-[protein] + ADP + H(+)</text>
        <dbReference type="Rhea" id="RHEA:17989"/>
        <dbReference type="Rhea" id="RHEA-COMP:9863"/>
        <dbReference type="Rhea" id="RHEA-COMP:11604"/>
        <dbReference type="ChEBI" id="CHEBI:15378"/>
        <dbReference type="ChEBI" id="CHEBI:29999"/>
        <dbReference type="ChEBI" id="CHEBI:30616"/>
        <dbReference type="ChEBI" id="CHEBI:83421"/>
        <dbReference type="ChEBI" id="CHEBI:456216"/>
        <dbReference type="EC" id="2.7.11.1"/>
    </reaction>
</comment>
<evidence type="ECO:0000256" key="4">
    <source>
        <dbReference type="ARBA" id="ARBA00047899"/>
    </source>
</evidence>
<dbReference type="InterPro" id="IPR011009">
    <property type="entry name" value="Kinase-like_dom_sf"/>
</dbReference>
<evidence type="ECO:0000256" key="1">
    <source>
        <dbReference type="ARBA" id="ARBA00005575"/>
    </source>
</evidence>
<dbReference type="GO" id="GO:0004674">
    <property type="term" value="F:protein serine/threonine kinase activity"/>
    <property type="evidence" value="ECO:0007669"/>
    <property type="project" value="UniProtKB-EC"/>
</dbReference>
<organism evidence="10 11">
    <name type="scientific">Rhynchosporium secalis</name>
    <name type="common">Barley scald fungus</name>
    <dbReference type="NCBI Taxonomy" id="38038"/>
    <lineage>
        <taxon>Eukaryota</taxon>
        <taxon>Fungi</taxon>
        <taxon>Dikarya</taxon>
        <taxon>Ascomycota</taxon>
        <taxon>Pezizomycotina</taxon>
        <taxon>Leotiomycetes</taxon>
        <taxon>Helotiales</taxon>
        <taxon>Ploettnerulaceae</taxon>
        <taxon>Rhynchosporium</taxon>
    </lineage>
</organism>
<evidence type="ECO:0000256" key="3">
    <source>
        <dbReference type="ARBA" id="ARBA00022840"/>
    </source>
</evidence>
<feature type="region of interest" description="Disordered" evidence="7">
    <location>
        <begin position="556"/>
        <end position="685"/>
    </location>
</feature>
<dbReference type="Gene3D" id="1.10.510.10">
    <property type="entry name" value="Transferase(Phosphotransferase) domain 1"/>
    <property type="match status" value="1"/>
</dbReference>
<dbReference type="CDD" id="cd22670">
    <property type="entry name" value="FHA_MEK1-like"/>
    <property type="match status" value="1"/>
</dbReference>
<accession>A0A1E1MBC0</accession>
<evidence type="ECO:0000313" key="11">
    <source>
        <dbReference type="Proteomes" id="UP000177625"/>
    </source>
</evidence>
<keyword evidence="11" id="KW-1185">Reference proteome</keyword>
<dbReference type="PANTHER" id="PTHR44167">
    <property type="entry name" value="OVARIAN-SPECIFIC SERINE/THREONINE-PROTEIN KINASE LOK-RELATED"/>
    <property type="match status" value="1"/>
</dbReference>
<feature type="compositionally biased region" description="Basic and acidic residues" evidence="7">
    <location>
        <begin position="593"/>
        <end position="608"/>
    </location>
</feature>
<dbReference type="SUPFAM" id="SSF56112">
    <property type="entry name" value="Protein kinase-like (PK-like)"/>
    <property type="match status" value="1"/>
</dbReference>
<dbReference type="AlphaFoldDB" id="A0A1E1MBC0"/>
<evidence type="ECO:0000259" key="8">
    <source>
        <dbReference type="PROSITE" id="PS50006"/>
    </source>
</evidence>
<dbReference type="PANTHER" id="PTHR44167:SF29">
    <property type="entry name" value="SERINE_THREONINE PROTEIN KINASE-43"/>
    <property type="match status" value="1"/>
</dbReference>
<dbReference type="InterPro" id="IPR017441">
    <property type="entry name" value="Protein_kinase_ATP_BS"/>
</dbReference>
<dbReference type="PROSITE" id="PS50011">
    <property type="entry name" value="PROTEIN_KINASE_DOM"/>
    <property type="match status" value="1"/>
</dbReference>
<evidence type="ECO:0000313" key="10">
    <source>
        <dbReference type="EMBL" id="CZT46338.1"/>
    </source>
</evidence>
<dbReference type="Pfam" id="PF00069">
    <property type="entry name" value="Pkinase"/>
    <property type="match status" value="1"/>
</dbReference>
<dbReference type="SMART" id="SM00240">
    <property type="entry name" value="FHA"/>
    <property type="match status" value="1"/>
</dbReference>
<feature type="region of interest" description="Disordered" evidence="7">
    <location>
        <begin position="484"/>
        <end position="522"/>
    </location>
</feature>
<reference evidence="11" key="1">
    <citation type="submission" date="2016-03" db="EMBL/GenBank/DDBJ databases">
        <authorList>
            <person name="Guldener U."/>
        </authorList>
    </citation>
    <scope>NUCLEOTIDE SEQUENCE [LARGE SCALE GENOMIC DNA]</scope>
</reference>
<dbReference type="InterPro" id="IPR000253">
    <property type="entry name" value="FHA_dom"/>
</dbReference>
<dbReference type="SUPFAM" id="SSF49879">
    <property type="entry name" value="SMAD/FHA domain"/>
    <property type="match status" value="1"/>
</dbReference>
<dbReference type="PROSITE" id="PS50006">
    <property type="entry name" value="FHA_DOMAIN"/>
    <property type="match status" value="1"/>
</dbReference>
<dbReference type="EMBL" id="FJVC01000242">
    <property type="protein sequence ID" value="CZT46338.1"/>
    <property type="molecule type" value="Genomic_DNA"/>
</dbReference>
<dbReference type="PROSITE" id="PS00107">
    <property type="entry name" value="PROTEIN_KINASE_ATP"/>
    <property type="match status" value="1"/>
</dbReference>
<dbReference type="Gene3D" id="3.30.200.20">
    <property type="entry name" value="Phosphorylase Kinase, domain 1"/>
    <property type="match status" value="1"/>
</dbReference>
<dbReference type="Gene3D" id="2.60.200.20">
    <property type="match status" value="1"/>
</dbReference>
<dbReference type="InterPro" id="IPR008984">
    <property type="entry name" value="SMAD_FHA_dom_sf"/>
</dbReference>
<gene>
    <name evidence="10" type="ORF">RSE6_06751</name>
</gene>
<keyword evidence="3 6" id="KW-0067">ATP-binding</keyword>
<feature type="domain" description="Protein kinase" evidence="9">
    <location>
        <begin position="171"/>
        <end position="447"/>
    </location>
</feature>
<feature type="compositionally biased region" description="Polar residues" evidence="7">
    <location>
        <begin position="609"/>
        <end position="621"/>
    </location>
</feature>
<dbReference type="GO" id="GO:0005524">
    <property type="term" value="F:ATP binding"/>
    <property type="evidence" value="ECO:0007669"/>
    <property type="project" value="UniProtKB-UniRule"/>
</dbReference>
<evidence type="ECO:0000256" key="5">
    <source>
        <dbReference type="ARBA" id="ARBA00048679"/>
    </source>
</evidence>
<feature type="binding site" evidence="6">
    <location>
        <position position="200"/>
    </location>
    <ligand>
        <name>ATP</name>
        <dbReference type="ChEBI" id="CHEBI:30616"/>
    </ligand>
</feature>
<dbReference type="InterPro" id="IPR008271">
    <property type="entry name" value="Ser/Thr_kinase_AS"/>
</dbReference>
<dbReference type="Pfam" id="PF00498">
    <property type="entry name" value="FHA"/>
    <property type="match status" value="1"/>
</dbReference>
<dbReference type="GO" id="GO:0051598">
    <property type="term" value="P:meiotic recombination checkpoint signaling"/>
    <property type="evidence" value="ECO:0007669"/>
    <property type="project" value="TreeGrafter"/>
</dbReference>
<comment type="similarity">
    <text evidence="1">Belongs to the protein kinase superfamily. CAMK Ser/Thr protein kinase family. CHEK2 subfamily.</text>
</comment>
<dbReference type="SMART" id="SM00220">
    <property type="entry name" value="S_TKc"/>
    <property type="match status" value="1"/>
</dbReference>
<name>A0A1E1MBC0_RHYSE</name>
<dbReference type="PROSITE" id="PS00108">
    <property type="entry name" value="PROTEIN_KINASE_ST"/>
    <property type="match status" value="1"/>
</dbReference>
<protein>
    <submittedName>
        <fullName evidence="10">Related to myosin light chain kinase 2</fullName>
    </submittedName>
</protein>
<comment type="catalytic activity">
    <reaction evidence="4">
        <text>L-threonyl-[protein] + ATP = O-phospho-L-threonyl-[protein] + ADP + H(+)</text>
        <dbReference type="Rhea" id="RHEA:46608"/>
        <dbReference type="Rhea" id="RHEA-COMP:11060"/>
        <dbReference type="Rhea" id="RHEA-COMP:11605"/>
        <dbReference type="ChEBI" id="CHEBI:15378"/>
        <dbReference type="ChEBI" id="CHEBI:30013"/>
        <dbReference type="ChEBI" id="CHEBI:30616"/>
        <dbReference type="ChEBI" id="CHEBI:61977"/>
        <dbReference type="ChEBI" id="CHEBI:456216"/>
        <dbReference type="EC" id="2.7.11.1"/>
    </reaction>
</comment>